<dbReference type="RefSeq" id="WP_139628129.1">
    <property type="nucleotide sequence ID" value="NZ_VDLX02000001.1"/>
</dbReference>
<dbReference type="EMBL" id="VDLX02000001">
    <property type="protein sequence ID" value="KAB8197445.1"/>
    <property type="molecule type" value="Genomic_DNA"/>
</dbReference>
<comment type="caution">
    <text evidence="1">The sequence shown here is derived from an EMBL/GenBank/DDBJ whole genome shotgun (WGS) entry which is preliminary data.</text>
</comment>
<keyword evidence="2" id="KW-1185">Reference proteome</keyword>
<dbReference type="Proteomes" id="UP000312512">
    <property type="component" value="Unassembled WGS sequence"/>
</dbReference>
<name>A0A5C4WX63_9ACTN</name>
<evidence type="ECO:0000313" key="1">
    <source>
        <dbReference type="EMBL" id="KAB8197445.1"/>
    </source>
</evidence>
<sequence length="197" mass="19929">MTASLPFRLARASVFAVVCVALSVLAHLLGGGSVAGPVVAGGLLLAFGVAVAASGRERTLVAILPLMVGMQVVLHVLFSLSHAPAVHAVLGHVSAGHAALGHAEQGMAPGAGMLVAHAGAAGLIALWLARGEAALWGCLHRLAARLCQVLVVLLRPAHEPAAMVTASEPGRLRSVALAHAAPRRGPPFTQVFVFLSS</sequence>
<organism evidence="1 2">
    <name type="scientific">Nonomuraea phyllanthi</name>
    <dbReference type="NCBI Taxonomy" id="2219224"/>
    <lineage>
        <taxon>Bacteria</taxon>
        <taxon>Bacillati</taxon>
        <taxon>Actinomycetota</taxon>
        <taxon>Actinomycetes</taxon>
        <taxon>Streptosporangiales</taxon>
        <taxon>Streptosporangiaceae</taxon>
        <taxon>Nonomuraea</taxon>
    </lineage>
</organism>
<protein>
    <submittedName>
        <fullName evidence="1">MFS transporter</fullName>
    </submittedName>
</protein>
<proteinExistence type="predicted"/>
<reference evidence="1 2" key="1">
    <citation type="submission" date="2019-10" db="EMBL/GenBank/DDBJ databases">
        <title>Nonomuraea sp. nov., isolated from Phyllanthus amarus.</title>
        <authorList>
            <person name="Klykleung N."/>
            <person name="Tanasupawat S."/>
        </authorList>
    </citation>
    <scope>NUCLEOTIDE SEQUENCE [LARGE SCALE GENOMIC DNA]</scope>
    <source>
        <strain evidence="1 2">PA1-10</strain>
    </source>
</reference>
<dbReference type="AlphaFoldDB" id="A0A5C4WX63"/>
<evidence type="ECO:0000313" key="2">
    <source>
        <dbReference type="Proteomes" id="UP000312512"/>
    </source>
</evidence>
<gene>
    <name evidence="1" type="ORF">FH608_002490</name>
</gene>
<dbReference type="OrthoDB" id="5191668at2"/>
<accession>A0A5C4WX63</accession>